<reference evidence="5" key="1">
    <citation type="journal article" date="2021" name="J Fungi (Basel)">
        <title>Virulence traits and population genomics of the black yeast Aureobasidium melanogenum.</title>
        <authorList>
            <person name="Cernosa A."/>
            <person name="Sun X."/>
            <person name="Gostincar C."/>
            <person name="Fang C."/>
            <person name="Gunde-Cimerman N."/>
            <person name="Song Z."/>
        </authorList>
    </citation>
    <scope>NUCLEOTIDE SEQUENCE</scope>
    <source>
        <strain evidence="5">EXF-9298</strain>
    </source>
</reference>
<dbReference type="InterPro" id="IPR050121">
    <property type="entry name" value="Cytochrome_P450_monoxygenase"/>
</dbReference>
<evidence type="ECO:0000256" key="1">
    <source>
        <dbReference type="ARBA" id="ARBA00001971"/>
    </source>
</evidence>
<sequence length="484" mass="54704">MTLSHLTALFGGIVLSETVRLLKHYGYYNDRFKLLKNRVELIVCILMGFFASRVWEESSSVLASLASSVAFAACGVLFDDLFHSTQRSPVSQPQHQNACFRTANAVECREIIKSGTGPTAPKNTLSALEARARPNQRLKLAFGIDSCFTSSDERSCKRFRASVEKLLYVAEKDWVNFATTAREIAKEALDGGNGDTASLFGVVQLLTLKTMMRVLWPGRDPKQTTNEQIATLAYEVNLQWLRSKECTNSDNPSWLFDQQTSLKNAVKAVFPDWDEENSMENPCNLILPGYETMWRVVLRCFVEVKARNHDQAGCWGDVLQNFCEEPTKQQLEAQGSQPGPTVAAIHVAKEALRLYPPTRRIYREHRDASDQKTNVSADVEAMQRDSNVWKDQPDNFNPERWIGKEEGYDEGYMPFGASPFNCPAKRWRNVPMPFGLSMIALLVGTLIEATDAKWEIHGDFPDKNWPLDTDREAYGAAILRKRRL</sequence>
<feature type="non-terminal residue" evidence="5">
    <location>
        <position position="484"/>
    </location>
</feature>
<dbReference type="InterPro" id="IPR001128">
    <property type="entry name" value="Cyt_P450"/>
</dbReference>
<gene>
    <name evidence="5" type="ORF">KCU98_g10679</name>
</gene>
<proteinExistence type="inferred from homology"/>
<dbReference type="GO" id="GO:0004497">
    <property type="term" value="F:monooxygenase activity"/>
    <property type="evidence" value="ECO:0007669"/>
    <property type="project" value="InterPro"/>
</dbReference>
<accession>A0A9P8JSU0</accession>
<dbReference type="Gene3D" id="1.10.630.10">
    <property type="entry name" value="Cytochrome P450"/>
    <property type="match status" value="1"/>
</dbReference>
<evidence type="ECO:0000256" key="2">
    <source>
        <dbReference type="ARBA" id="ARBA00010617"/>
    </source>
</evidence>
<dbReference type="GO" id="GO:0005506">
    <property type="term" value="F:iron ion binding"/>
    <property type="evidence" value="ECO:0007669"/>
    <property type="project" value="InterPro"/>
</dbReference>
<comment type="similarity">
    <text evidence="2">Belongs to the cytochrome P450 family.</text>
</comment>
<evidence type="ECO:0000256" key="3">
    <source>
        <dbReference type="ARBA" id="ARBA00022723"/>
    </source>
</evidence>
<dbReference type="AlphaFoldDB" id="A0A9P8JSU0"/>
<name>A0A9P8JSU0_AURME</name>
<keyword evidence="3" id="KW-0479">Metal-binding</keyword>
<dbReference type="Pfam" id="PF00067">
    <property type="entry name" value="p450"/>
    <property type="match status" value="1"/>
</dbReference>
<dbReference type="PANTHER" id="PTHR24305:SF232">
    <property type="entry name" value="P450, PUTATIVE (EUROFUNG)-RELATED"/>
    <property type="match status" value="1"/>
</dbReference>
<comment type="caution">
    <text evidence="5">The sequence shown here is derived from an EMBL/GenBank/DDBJ whole genome shotgun (WGS) entry which is preliminary data.</text>
</comment>
<evidence type="ECO:0000313" key="5">
    <source>
        <dbReference type="EMBL" id="KAG9976507.1"/>
    </source>
</evidence>
<evidence type="ECO:0000256" key="4">
    <source>
        <dbReference type="ARBA" id="ARBA00023004"/>
    </source>
</evidence>
<dbReference type="EMBL" id="JAHFXS010001612">
    <property type="protein sequence ID" value="KAG9976507.1"/>
    <property type="molecule type" value="Genomic_DNA"/>
</dbReference>
<comment type="cofactor">
    <cofactor evidence="1">
        <name>heme</name>
        <dbReference type="ChEBI" id="CHEBI:30413"/>
    </cofactor>
</comment>
<keyword evidence="4" id="KW-0408">Iron</keyword>
<keyword evidence="6" id="KW-1185">Reference proteome</keyword>
<dbReference type="GO" id="GO:0016705">
    <property type="term" value="F:oxidoreductase activity, acting on paired donors, with incorporation or reduction of molecular oxygen"/>
    <property type="evidence" value="ECO:0007669"/>
    <property type="project" value="InterPro"/>
</dbReference>
<dbReference type="Proteomes" id="UP000729357">
    <property type="component" value="Unassembled WGS sequence"/>
</dbReference>
<organism evidence="5 6">
    <name type="scientific">Aureobasidium melanogenum</name>
    <name type="common">Aureobasidium pullulans var. melanogenum</name>
    <dbReference type="NCBI Taxonomy" id="46634"/>
    <lineage>
        <taxon>Eukaryota</taxon>
        <taxon>Fungi</taxon>
        <taxon>Dikarya</taxon>
        <taxon>Ascomycota</taxon>
        <taxon>Pezizomycotina</taxon>
        <taxon>Dothideomycetes</taxon>
        <taxon>Dothideomycetidae</taxon>
        <taxon>Dothideales</taxon>
        <taxon>Saccotheciaceae</taxon>
        <taxon>Aureobasidium</taxon>
    </lineage>
</organism>
<dbReference type="SUPFAM" id="SSF48264">
    <property type="entry name" value="Cytochrome P450"/>
    <property type="match status" value="1"/>
</dbReference>
<dbReference type="PANTHER" id="PTHR24305">
    <property type="entry name" value="CYTOCHROME P450"/>
    <property type="match status" value="1"/>
</dbReference>
<reference evidence="5" key="2">
    <citation type="submission" date="2021-08" db="EMBL/GenBank/DDBJ databases">
        <authorList>
            <person name="Gostincar C."/>
            <person name="Sun X."/>
            <person name="Song Z."/>
            <person name="Gunde-Cimerman N."/>
        </authorList>
    </citation>
    <scope>NUCLEOTIDE SEQUENCE</scope>
    <source>
        <strain evidence="5">EXF-9298</strain>
    </source>
</reference>
<protein>
    <recommendedName>
        <fullName evidence="7">Cytochrome P450</fullName>
    </recommendedName>
</protein>
<evidence type="ECO:0000313" key="6">
    <source>
        <dbReference type="Proteomes" id="UP000729357"/>
    </source>
</evidence>
<dbReference type="InterPro" id="IPR036396">
    <property type="entry name" value="Cyt_P450_sf"/>
</dbReference>
<evidence type="ECO:0008006" key="7">
    <source>
        <dbReference type="Google" id="ProtNLM"/>
    </source>
</evidence>
<dbReference type="GO" id="GO:0020037">
    <property type="term" value="F:heme binding"/>
    <property type="evidence" value="ECO:0007669"/>
    <property type="project" value="InterPro"/>
</dbReference>